<dbReference type="RefSeq" id="WP_203572006.1">
    <property type="nucleotide sequence ID" value="NZ_WOFE01000009.1"/>
</dbReference>
<sequence>MSVASPCINQCQLDSRREYCQGCLRTLDEIRAWSSSSDQEKHAVWKRLGRQPHEQTTVLVD</sequence>
<evidence type="ECO:0000313" key="1">
    <source>
        <dbReference type="EMBL" id="MBM5572678.1"/>
    </source>
</evidence>
<dbReference type="Pfam" id="PF06945">
    <property type="entry name" value="DUF1289"/>
    <property type="match status" value="1"/>
</dbReference>
<dbReference type="PANTHER" id="PTHR35175">
    <property type="entry name" value="DUF1289 DOMAIN-CONTAINING PROTEIN"/>
    <property type="match status" value="1"/>
</dbReference>
<accession>A0ABS2CGW0</accession>
<dbReference type="Proteomes" id="UP001195660">
    <property type="component" value="Unassembled WGS sequence"/>
</dbReference>
<organism evidence="1 2">
    <name type="scientific">Deefgea chitinilytica</name>
    <dbReference type="NCBI Taxonomy" id="570276"/>
    <lineage>
        <taxon>Bacteria</taxon>
        <taxon>Pseudomonadati</taxon>
        <taxon>Pseudomonadota</taxon>
        <taxon>Betaproteobacteria</taxon>
        <taxon>Neisseriales</taxon>
        <taxon>Chitinibacteraceae</taxon>
        <taxon>Deefgea</taxon>
    </lineage>
</organism>
<name>A0ABS2CGW0_9NEIS</name>
<dbReference type="EMBL" id="WOFE01000009">
    <property type="protein sequence ID" value="MBM5572678.1"/>
    <property type="molecule type" value="Genomic_DNA"/>
</dbReference>
<evidence type="ECO:0000313" key="2">
    <source>
        <dbReference type="Proteomes" id="UP001195660"/>
    </source>
</evidence>
<proteinExistence type="predicted"/>
<keyword evidence="2" id="KW-1185">Reference proteome</keyword>
<gene>
    <name evidence="1" type="ORF">GM173_13975</name>
</gene>
<protein>
    <submittedName>
        <fullName evidence="1">DUF1289 domain-containing protein</fullName>
    </submittedName>
</protein>
<dbReference type="InterPro" id="IPR010710">
    <property type="entry name" value="DUF1289"/>
</dbReference>
<reference evidence="1 2" key="1">
    <citation type="submission" date="2019-11" db="EMBL/GenBank/DDBJ databases">
        <title>Novel Deefgea species.</title>
        <authorList>
            <person name="Han J.-H."/>
        </authorList>
    </citation>
    <scope>NUCLEOTIDE SEQUENCE [LARGE SCALE GENOMIC DNA]</scope>
    <source>
        <strain evidence="1 2">LMG 24817</strain>
    </source>
</reference>
<dbReference type="PANTHER" id="PTHR35175:SF2">
    <property type="entry name" value="DUF1289 DOMAIN-CONTAINING PROTEIN"/>
    <property type="match status" value="1"/>
</dbReference>
<comment type="caution">
    <text evidence="1">The sequence shown here is derived from an EMBL/GenBank/DDBJ whole genome shotgun (WGS) entry which is preliminary data.</text>
</comment>